<name>A0A8H7UBC2_9FUNG</name>
<dbReference type="Gene3D" id="1.10.10.1210">
    <property type="entry name" value="MAGE homology domain, winged helix WH2 motif"/>
    <property type="match status" value="1"/>
</dbReference>
<keyword evidence="4" id="KW-1185">Reference proteome</keyword>
<dbReference type="InterPro" id="IPR041898">
    <property type="entry name" value="MAGE_WH1"/>
</dbReference>
<dbReference type="OrthoDB" id="205198at2759"/>
<evidence type="ECO:0000313" key="4">
    <source>
        <dbReference type="Proteomes" id="UP000612746"/>
    </source>
</evidence>
<dbReference type="PROSITE" id="PS50838">
    <property type="entry name" value="MAGE"/>
    <property type="match status" value="1"/>
</dbReference>
<dbReference type="EMBL" id="JAEPRA010000010">
    <property type="protein sequence ID" value="KAG2179286.1"/>
    <property type="molecule type" value="Genomic_DNA"/>
</dbReference>
<evidence type="ECO:0000313" key="3">
    <source>
        <dbReference type="EMBL" id="KAG2179286.1"/>
    </source>
</evidence>
<feature type="region of interest" description="Disordered" evidence="1">
    <location>
        <begin position="20"/>
        <end position="80"/>
    </location>
</feature>
<dbReference type="InterPro" id="IPR041899">
    <property type="entry name" value="MAGE_WH2"/>
</dbReference>
<dbReference type="InterPro" id="IPR037445">
    <property type="entry name" value="MAGE"/>
</dbReference>
<feature type="domain" description="MAGE" evidence="2">
    <location>
        <begin position="80"/>
        <end position="288"/>
    </location>
</feature>
<dbReference type="GO" id="GO:0006281">
    <property type="term" value="P:DNA repair"/>
    <property type="evidence" value="ECO:0007669"/>
    <property type="project" value="TreeGrafter"/>
</dbReference>
<dbReference type="Gene3D" id="1.10.10.1200">
    <property type="entry name" value="MAGE homology domain, winged helix WH1 motif"/>
    <property type="match status" value="1"/>
</dbReference>
<feature type="compositionally biased region" description="Basic and acidic residues" evidence="1">
    <location>
        <begin position="52"/>
        <end position="61"/>
    </location>
</feature>
<dbReference type="SMART" id="SM01373">
    <property type="entry name" value="MAGE"/>
    <property type="match status" value="1"/>
</dbReference>
<dbReference type="Proteomes" id="UP000612746">
    <property type="component" value="Unassembled WGS sequence"/>
</dbReference>
<comment type="caution">
    <text evidence="3">The sequence shown here is derived from an EMBL/GenBank/DDBJ whole genome shotgun (WGS) entry which is preliminary data.</text>
</comment>
<reference evidence="3" key="1">
    <citation type="submission" date="2020-12" db="EMBL/GenBank/DDBJ databases">
        <title>Metabolic potential, ecology and presence of endohyphal bacteria is reflected in genomic diversity of Mucoromycotina.</title>
        <authorList>
            <person name="Muszewska A."/>
            <person name="Okrasinska A."/>
            <person name="Steczkiewicz K."/>
            <person name="Drgas O."/>
            <person name="Orlowska M."/>
            <person name="Perlinska-Lenart U."/>
            <person name="Aleksandrzak-Piekarczyk T."/>
            <person name="Szatraj K."/>
            <person name="Zielenkiewicz U."/>
            <person name="Pilsyk S."/>
            <person name="Malc E."/>
            <person name="Mieczkowski P."/>
            <person name="Kruszewska J.S."/>
            <person name="Biernat P."/>
            <person name="Pawlowska J."/>
        </authorList>
    </citation>
    <scope>NUCLEOTIDE SEQUENCE</scope>
    <source>
        <strain evidence="3">WA0000051536</strain>
    </source>
</reference>
<proteinExistence type="predicted"/>
<sequence>MSALLLQKDSVSIQRANHFSLQSSRARRQRNLRDEDDEDDDYTQPSTSGTQREPKRIRQEDSSYNELDSQLTAEQTSQDLERKVNDTVRYALACEHRKQVIRKDDITRKVLTDRSRSFPAIFDKTQAKLRHIFGMELTELVTKEKSNPAKRAAANGKVQLSKTYVLRNILPEEQNDPQIIHHTNDEYQSTGLLYVILSLIFVNEQSMNDELLMSHLNRLRIQEESETFGDRARMLDGFVKQGYLQRQKLNADVTQGDQPVFQYSWGPRAKAEVPEQNMVGLISSVRKSTIVESCPNEHIVTCYIQ</sequence>
<gene>
    <name evidence="3" type="ORF">INT44_006131</name>
</gene>
<dbReference type="AlphaFoldDB" id="A0A8H7UBC2"/>
<dbReference type="InterPro" id="IPR002190">
    <property type="entry name" value="MHD_dom"/>
</dbReference>
<feature type="compositionally biased region" description="Polar residues" evidence="1">
    <location>
        <begin position="62"/>
        <end position="78"/>
    </location>
</feature>
<dbReference type="PANTHER" id="PTHR11736:SF14">
    <property type="entry name" value="NSE3 HOMOLOG, SMC5-SMC6 COMPLEX COMPONENT"/>
    <property type="match status" value="1"/>
</dbReference>
<evidence type="ECO:0000256" key="1">
    <source>
        <dbReference type="SAM" id="MobiDB-lite"/>
    </source>
</evidence>
<organism evidence="3 4">
    <name type="scientific">Umbelopsis vinacea</name>
    <dbReference type="NCBI Taxonomy" id="44442"/>
    <lineage>
        <taxon>Eukaryota</taxon>
        <taxon>Fungi</taxon>
        <taxon>Fungi incertae sedis</taxon>
        <taxon>Mucoromycota</taxon>
        <taxon>Mucoromycotina</taxon>
        <taxon>Umbelopsidomycetes</taxon>
        <taxon>Umbelopsidales</taxon>
        <taxon>Umbelopsidaceae</taxon>
        <taxon>Umbelopsis</taxon>
    </lineage>
</organism>
<dbReference type="PANTHER" id="PTHR11736">
    <property type="entry name" value="MELANOMA-ASSOCIATED ANTIGEN MAGE ANTIGEN"/>
    <property type="match status" value="1"/>
</dbReference>
<dbReference type="Pfam" id="PF01454">
    <property type="entry name" value="MAGE"/>
    <property type="match status" value="1"/>
</dbReference>
<protein>
    <recommendedName>
        <fullName evidence="2">MAGE domain-containing protein</fullName>
    </recommendedName>
</protein>
<accession>A0A8H7UBC2</accession>
<evidence type="ECO:0000259" key="2">
    <source>
        <dbReference type="PROSITE" id="PS50838"/>
    </source>
</evidence>
<dbReference type="GO" id="GO:0005634">
    <property type="term" value="C:nucleus"/>
    <property type="evidence" value="ECO:0007669"/>
    <property type="project" value="TreeGrafter"/>
</dbReference>